<dbReference type="EMBL" id="JAASRM010000001">
    <property type="protein sequence ID" value="NIK87248.1"/>
    <property type="molecule type" value="Genomic_DNA"/>
</dbReference>
<evidence type="ECO:0000313" key="3">
    <source>
        <dbReference type="Proteomes" id="UP000570514"/>
    </source>
</evidence>
<protein>
    <submittedName>
        <fullName evidence="2">Uncharacterized protein</fullName>
    </submittedName>
</protein>
<keyword evidence="1" id="KW-1133">Transmembrane helix</keyword>
<keyword evidence="1" id="KW-0472">Membrane</keyword>
<dbReference type="Proteomes" id="UP000570514">
    <property type="component" value="Unassembled WGS sequence"/>
</dbReference>
<dbReference type="RefSeq" id="WP_167080673.1">
    <property type="nucleotide sequence ID" value="NZ_BAAADC010000001.1"/>
</dbReference>
<reference evidence="2 3" key="1">
    <citation type="submission" date="2020-03" db="EMBL/GenBank/DDBJ databases">
        <title>Genomic Encyclopedia of Type Strains, Phase IV (KMG-IV): sequencing the most valuable type-strain genomes for metagenomic binning, comparative biology and taxonomic classification.</title>
        <authorList>
            <person name="Goeker M."/>
        </authorList>
    </citation>
    <scope>NUCLEOTIDE SEQUENCE [LARGE SCALE GENOMIC DNA]</scope>
    <source>
        <strain evidence="2 3">DSM 19867</strain>
    </source>
</reference>
<organism evidence="2 3">
    <name type="scientific">Rhizomicrobium palustre</name>
    <dbReference type="NCBI Taxonomy" id="189966"/>
    <lineage>
        <taxon>Bacteria</taxon>
        <taxon>Pseudomonadati</taxon>
        <taxon>Pseudomonadota</taxon>
        <taxon>Alphaproteobacteria</taxon>
        <taxon>Micropepsales</taxon>
        <taxon>Micropepsaceae</taxon>
        <taxon>Rhizomicrobium</taxon>
    </lineage>
</organism>
<proteinExistence type="predicted"/>
<evidence type="ECO:0000313" key="2">
    <source>
        <dbReference type="EMBL" id="NIK87248.1"/>
    </source>
</evidence>
<dbReference type="AlphaFoldDB" id="A0A846MUQ9"/>
<feature type="transmembrane region" description="Helical" evidence="1">
    <location>
        <begin position="15"/>
        <end position="34"/>
    </location>
</feature>
<keyword evidence="3" id="KW-1185">Reference proteome</keyword>
<accession>A0A846MUQ9</accession>
<comment type="caution">
    <text evidence="2">The sequence shown here is derived from an EMBL/GenBank/DDBJ whole genome shotgun (WGS) entry which is preliminary data.</text>
</comment>
<gene>
    <name evidence="2" type="ORF">FHS83_000566</name>
</gene>
<evidence type="ECO:0000256" key="1">
    <source>
        <dbReference type="SAM" id="Phobius"/>
    </source>
</evidence>
<sequence>MDNGVVSGTSRGLKIFVSAVFMFSLVGCGGLGLLPHESKVSSNSFQSYEQVQAAYADVTPGNTRLTDLPKLGFDTATTPNVEILSYLGVIERFMPRNTMSYDRLAPQVQACIEAQDRCSAFVFHPQHVETRRTGNFFLDLLGFERRTVDSGWAAEVVLLMQDGRVAYKLMSGRPRIDEMHDQISPLGPLQDIGNSVTKTASRFF</sequence>
<name>A0A846MUQ9_9PROT</name>
<keyword evidence="1" id="KW-0812">Transmembrane</keyword>